<dbReference type="Gene3D" id="4.10.1060.10">
    <property type="entry name" value="Zinc finger, RanBP2-type"/>
    <property type="match status" value="1"/>
</dbReference>
<feature type="domain" description="Helicase ATP-binding" evidence="13">
    <location>
        <begin position="94"/>
        <end position="292"/>
    </location>
</feature>
<dbReference type="Pfam" id="PF00270">
    <property type="entry name" value="DEAD"/>
    <property type="match status" value="1"/>
</dbReference>
<dbReference type="InterPro" id="IPR014014">
    <property type="entry name" value="RNA_helicase_DEAD_Q_motif"/>
</dbReference>
<evidence type="ECO:0000259" key="15">
    <source>
        <dbReference type="PROSITE" id="PS51195"/>
    </source>
</evidence>
<name>A0A7S4VX30_9DINO</name>
<evidence type="ECO:0000256" key="5">
    <source>
        <dbReference type="ARBA" id="ARBA00022801"/>
    </source>
</evidence>
<evidence type="ECO:0000256" key="3">
    <source>
        <dbReference type="ARBA" id="ARBA00022741"/>
    </source>
</evidence>
<dbReference type="GO" id="GO:0016787">
    <property type="term" value="F:hydrolase activity"/>
    <property type="evidence" value="ECO:0007669"/>
    <property type="project" value="UniProtKB-KW"/>
</dbReference>
<dbReference type="SUPFAM" id="SSF90209">
    <property type="entry name" value="Ran binding protein zinc finger-like"/>
    <property type="match status" value="1"/>
</dbReference>
<evidence type="ECO:0000259" key="14">
    <source>
        <dbReference type="PROSITE" id="PS51194"/>
    </source>
</evidence>
<dbReference type="InterPro" id="IPR001650">
    <property type="entry name" value="Helicase_C-like"/>
</dbReference>
<gene>
    <name evidence="16" type="ORF">AMON00008_LOCUS40341</name>
</gene>
<reference evidence="16" key="1">
    <citation type="submission" date="2021-01" db="EMBL/GenBank/DDBJ databases">
        <authorList>
            <person name="Corre E."/>
            <person name="Pelletier E."/>
            <person name="Niang G."/>
            <person name="Scheremetjew M."/>
            <person name="Finn R."/>
            <person name="Kale V."/>
            <person name="Holt S."/>
            <person name="Cochrane G."/>
            <person name="Meng A."/>
            <person name="Brown T."/>
            <person name="Cohen L."/>
        </authorList>
    </citation>
    <scope>NUCLEOTIDE SEQUENCE</scope>
    <source>
        <strain evidence="16">CCMP3105</strain>
    </source>
</reference>
<feature type="region of interest" description="Disordered" evidence="11">
    <location>
        <begin position="599"/>
        <end position="633"/>
    </location>
</feature>
<keyword evidence="6" id="KW-0347">Helicase</keyword>
<keyword evidence="5" id="KW-0378">Hydrolase</keyword>
<dbReference type="Gene3D" id="3.40.50.300">
    <property type="entry name" value="P-loop containing nucleotide triphosphate hydrolases"/>
    <property type="match status" value="2"/>
</dbReference>
<keyword evidence="4 9" id="KW-0863">Zinc-finger</keyword>
<dbReference type="GO" id="GO:0005524">
    <property type="term" value="F:ATP binding"/>
    <property type="evidence" value="ECO:0007669"/>
    <property type="project" value="UniProtKB-KW"/>
</dbReference>
<dbReference type="CDD" id="cd00268">
    <property type="entry name" value="DEADc"/>
    <property type="match status" value="1"/>
</dbReference>
<dbReference type="CDD" id="cd18787">
    <property type="entry name" value="SF2_C_DEAD"/>
    <property type="match status" value="1"/>
</dbReference>
<dbReference type="InterPro" id="IPR036443">
    <property type="entry name" value="Znf_RanBP2_sf"/>
</dbReference>
<protein>
    <recommendedName>
        <fullName evidence="1">RNA helicase</fullName>
        <ecNumber evidence="1">3.6.4.13</ecNumber>
    </recommendedName>
</protein>
<dbReference type="GO" id="GO:0003724">
    <property type="term" value="F:RNA helicase activity"/>
    <property type="evidence" value="ECO:0007669"/>
    <property type="project" value="UniProtKB-EC"/>
</dbReference>
<organism evidence="16">
    <name type="scientific">Alexandrium monilatum</name>
    <dbReference type="NCBI Taxonomy" id="311494"/>
    <lineage>
        <taxon>Eukaryota</taxon>
        <taxon>Sar</taxon>
        <taxon>Alveolata</taxon>
        <taxon>Dinophyceae</taxon>
        <taxon>Gonyaulacales</taxon>
        <taxon>Pyrocystaceae</taxon>
        <taxon>Alexandrium</taxon>
    </lineage>
</organism>
<feature type="domain" description="DEAD-box RNA helicase Q" evidence="15">
    <location>
        <begin position="63"/>
        <end position="91"/>
    </location>
</feature>
<dbReference type="PROSITE" id="PS50199">
    <property type="entry name" value="ZF_RANBP2_2"/>
    <property type="match status" value="1"/>
</dbReference>
<evidence type="ECO:0000256" key="2">
    <source>
        <dbReference type="ARBA" id="ARBA00022723"/>
    </source>
</evidence>
<evidence type="ECO:0000256" key="11">
    <source>
        <dbReference type="SAM" id="MobiDB-lite"/>
    </source>
</evidence>
<dbReference type="PROSITE" id="PS51194">
    <property type="entry name" value="HELICASE_CTER"/>
    <property type="match status" value="1"/>
</dbReference>
<dbReference type="InterPro" id="IPR027417">
    <property type="entry name" value="P-loop_NTPase"/>
</dbReference>
<evidence type="ECO:0000256" key="8">
    <source>
        <dbReference type="ARBA" id="ARBA00022840"/>
    </source>
</evidence>
<dbReference type="PANTHER" id="PTHR47958">
    <property type="entry name" value="ATP-DEPENDENT RNA HELICASE DBP3"/>
    <property type="match status" value="1"/>
</dbReference>
<accession>A0A7S4VX30</accession>
<sequence length="651" mass="70878">MVPGVRQGPRRWAQDEGDDHNSWAYIEHPSVQARSVHEVEAWRARSEVMVLEDGGGHVPHPVLSFEEAPFPDWAAAELRSRGHTTPTAIQAQAWPIAVRGRDLVGIAETGSGKTLAYALPVVVRAVSRTGSASSKVGPQGLIVVPTAELALQVREVVAPFAQAGGLRVGMLASDCVHGGAGAPGICDDLSLDTAVLLATPQRLVRAFRLGSGSATEAPSGGDSGSTPLGLERVAIVAVDEADVVTDADPGAAALGDIVARTPHARQLLLFSATWPDRAAQLSREHCRPNTIVLHVGTTGFASCRSVVQHIEVVHRLAKVAHLQQALRQAAAQLAGGLKALVFCNSAEAVDELVAALLDCGQAAMGVHGGQPEAQRCETISRFREREGEPVLVATSLIGRGHDFPHARFVVNYDMPPKLVEYVHRVGRCGRMGAKGYAMTLLTPEDLHHARDLVHLLRDSGQAVPRKLERAADAWRYHTDLPAERQRLPRWALGRERPPRGRRVLRGDWYCEKCGDHQFASREACRTCGVPRPPQLEEESSDHHFSRRNCREPRPPWMREEPGVEQPPYDCRDNQDEKNPWGAYVRRTGPSDDAVSCALGGDFSGRPVGHGRPRAPRGLSRRRPSIPRARCPSLRRCSSLRRPRSYGAHLRS</sequence>
<keyword evidence="3" id="KW-0547">Nucleotide-binding</keyword>
<keyword evidence="7" id="KW-0862">Zinc</keyword>
<feature type="compositionally biased region" description="Basic residues" evidence="11">
    <location>
        <begin position="608"/>
        <end position="624"/>
    </location>
</feature>
<evidence type="ECO:0000259" key="13">
    <source>
        <dbReference type="PROSITE" id="PS51192"/>
    </source>
</evidence>
<evidence type="ECO:0000256" key="10">
    <source>
        <dbReference type="PROSITE-ProRule" id="PRU00552"/>
    </source>
</evidence>
<proteinExistence type="predicted"/>
<dbReference type="GO" id="GO:0008270">
    <property type="term" value="F:zinc ion binding"/>
    <property type="evidence" value="ECO:0007669"/>
    <property type="project" value="UniProtKB-KW"/>
</dbReference>
<feature type="compositionally biased region" description="Basic and acidic residues" evidence="11">
    <location>
        <begin position="540"/>
        <end position="561"/>
    </location>
</feature>
<dbReference type="Pfam" id="PF00271">
    <property type="entry name" value="Helicase_C"/>
    <property type="match status" value="1"/>
</dbReference>
<feature type="short sequence motif" description="Q motif" evidence="10">
    <location>
        <begin position="63"/>
        <end position="91"/>
    </location>
</feature>
<evidence type="ECO:0000259" key="12">
    <source>
        <dbReference type="PROSITE" id="PS50199"/>
    </source>
</evidence>
<dbReference type="PROSITE" id="PS51192">
    <property type="entry name" value="HELICASE_ATP_BIND_1"/>
    <property type="match status" value="1"/>
</dbReference>
<dbReference type="SMART" id="SM00487">
    <property type="entry name" value="DEXDc"/>
    <property type="match status" value="1"/>
</dbReference>
<dbReference type="InterPro" id="IPR011545">
    <property type="entry name" value="DEAD/DEAH_box_helicase_dom"/>
</dbReference>
<evidence type="ECO:0000256" key="9">
    <source>
        <dbReference type="PROSITE-ProRule" id="PRU00322"/>
    </source>
</evidence>
<feature type="domain" description="Helicase C-terminal" evidence="14">
    <location>
        <begin position="325"/>
        <end position="471"/>
    </location>
</feature>
<evidence type="ECO:0000256" key="4">
    <source>
        <dbReference type="ARBA" id="ARBA00022771"/>
    </source>
</evidence>
<feature type="region of interest" description="Disordered" evidence="11">
    <location>
        <begin position="531"/>
        <end position="573"/>
    </location>
</feature>
<evidence type="ECO:0000313" key="16">
    <source>
        <dbReference type="EMBL" id="CAE4624712.1"/>
    </source>
</evidence>
<dbReference type="InterPro" id="IPR014001">
    <property type="entry name" value="Helicase_ATP-bd"/>
</dbReference>
<keyword evidence="2" id="KW-0479">Metal-binding</keyword>
<dbReference type="EC" id="3.6.4.13" evidence="1"/>
<dbReference type="InterPro" id="IPR001876">
    <property type="entry name" value="Znf_RanBP2"/>
</dbReference>
<dbReference type="EMBL" id="HBNR01057336">
    <property type="protein sequence ID" value="CAE4624712.1"/>
    <property type="molecule type" value="Transcribed_RNA"/>
</dbReference>
<dbReference type="SUPFAM" id="SSF52540">
    <property type="entry name" value="P-loop containing nucleoside triphosphate hydrolases"/>
    <property type="match status" value="1"/>
</dbReference>
<evidence type="ECO:0000256" key="6">
    <source>
        <dbReference type="ARBA" id="ARBA00022806"/>
    </source>
</evidence>
<dbReference type="AlphaFoldDB" id="A0A7S4VX30"/>
<dbReference type="GO" id="GO:0003676">
    <property type="term" value="F:nucleic acid binding"/>
    <property type="evidence" value="ECO:0007669"/>
    <property type="project" value="InterPro"/>
</dbReference>
<dbReference type="PROSITE" id="PS51195">
    <property type="entry name" value="Q_MOTIF"/>
    <property type="match status" value="1"/>
</dbReference>
<evidence type="ECO:0000256" key="7">
    <source>
        <dbReference type="ARBA" id="ARBA00022833"/>
    </source>
</evidence>
<evidence type="ECO:0000256" key="1">
    <source>
        <dbReference type="ARBA" id="ARBA00012552"/>
    </source>
</evidence>
<dbReference type="InterPro" id="IPR044742">
    <property type="entry name" value="DEAD/DEAH_RhlB"/>
</dbReference>
<feature type="domain" description="RanBP2-type" evidence="12">
    <location>
        <begin position="504"/>
        <end position="533"/>
    </location>
</feature>
<dbReference type="SMART" id="SM00490">
    <property type="entry name" value="HELICc"/>
    <property type="match status" value="1"/>
</dbReference>
<keyword evidence="8" id="KW-0067">ATP-binding</keyword>